<dbReference type="STRING" id="47427.A0A2H3DRN8"/>
<dbReference type="EMBL" id="KZ293649">
    <property type="protein sequence ID" value="PBK97885.1"/>
    <property type="molecule type" value="Genomic_DNA"/>
</dbReference>
<organism evidence="1 2">
    <name type="scientific">Armillaria gallica</name>
    <name type="common">Bulbous honey fungus</name>
    <name type="synonym">Armillaria bulbosa</name>
    <dbReference type="NCBI Taxonomy" id="47427"/>
    <lineage>
        <taxon>Eukaryota</taxon>
        <taxon>Fungi</taxon>
        <taxon>Dikarya</taxon>
        <taxon>Basidiomycota</taxon>
        <taxon>Agaricomycotina</taxon>
        <taxon>Agaricomycetes</taxon>
        <taxon>Agaricomycetidae</taxon>
        <taxon>Agaricales</taxon>
        <taxon>Marasmiineae</taxon>
        <taxon>Physalacriaceae</taxon>
        <taxon>Armillaria</taxon>
    </lineage>
</organism>
<evidence type="ECO:0000313" key="1">
    <source>
        <dbReference type="EMBL" id="PBK97885.1"/>
    </source>
</evidence>
<name>A0A2H3DRN8_ARMGA</name>
<keyword evidence="2" id="KW-1185">Reference proteome</keyword>
<gene>
    <name evidence="1" type="ORF">ARMGADRAFT_1009813</name>
</gene>
<protein>
    <submittedName>
        <fullName evidence="1">Uncharacterized protein</fullName>
    </submittedName>
</protein>
<dbReference type="OrthoDB" id="3265815at2759"/>
<dbReference type="Proteomes" id="UP000217790">
    <property type="component" value="Unassembled WGS sequence"/>
</dbReference>
<evidence type="ECO:0000313" key="2">
    <source>
        <dbReference type="Proteomes" id="UP000217790"/>
    </source>
</evidence>
<dbReference type="AlphaFoldDB" id="A0A2H3DRN8"/>
<dbReference type="OMA" id="VIEWSEL"/>
<reference evidence="2" key="1">
    <citation type="journal article" date="2017" name="Nat. Ecol. Evol.">
        <title>Genome expansion and lineage-specific genetic innovations in the forest pathogenic fungi Armillaria.</title>
        <authorList>
            <person name="Sipos G."/>
            <person name="Prasanna A.N."/>
            <person name="Walter M.C."/>
            <person name="O'Connor E."/>
            <person name="Balint B."/>
            <person name="Krizsan K."/>
            <person name="Kiss B."/>
            <person name="Hess J."/>
            <person name="Varga T."/>
            <person name="Slot J."/>
            <person name="Riley R."/>
            <person name="Boka B."/>
            <person name="Rigling D."/>
            <person name="Barry K."/>
            <person name="Lee J."/>
            <person name="Mihaltcheva S."/>
            <person name="LaButti K."/>
            <person name="Lipzen A."/>
            <person name="Waldron R."/>
            <person name="Moloney N.M."/>
            <person name="Sperisen C."/>
            <person name="Kredics L."/>
            <person name="Vagvoelgyi C."/>
            <person name="Patrignani A."/>
            <person name="Fitzpatrick D."/>
            <person name="Nagy I."/>
            <person name="Doyle S."/>
            <person name="Anderson J.B."/>
            <person name="Grigoriev I.V."/>
            <person name="Gueldener U."/>
            <person name="Muensterkoetter M."/>
            <person name="Nagy L.G."/>
        </authorList>
    </citation>
    <scope>NUCLEOTIDE SEQUENCE [LARGE SCALE GENOMIC DNA]</scope>
    <source>
        <strain evidence="2">Ar21-2</strain>
    </source>
</reference>
<sequence>MSFPKCSTVGTRQFKGFPGRSTKSSFSQASFPPKFAVMDPSHPSSNFSPLHFPPEMEWNPIIDAPQTRNMTSLYLTPGNIVSHCLLTPSTPTDFVWDVTECGRVQSSSGASDTIAFFDRSSQLSTDVFIAFPASNLHPALDVEQCDSTQTIYQSSGGVAVTAPPLPDQSCDCVSAISTQFSPGFEFRGVTSDMQIVSWDSVLFHVHRERLLEASFNGFNAHLYSAEARIVVPENSDLLNIILHAIYGLSCLPFQPSVDTLMDAVCLFPRYGLKAKDYISPSLPLFNDIRYQMPLSPLLTFVVSSNHELGDLAVLASAHLLALDISTMSDKMVESINPVYLKRLFDLQTSRINAFKRLLAVPPESHPATPKCDFIAQKALTRSWAFYTAYMLWDARADMTAGTIERTFQTLECDILCDLCKDCLKKRVKSIVIEWSELKVGGR</sequence>
<accession>A0A2H3DRN8</accession>
<proteinExistence type="predicted"/>
<dbReference type="InParanoid" id="A0A2H3DRN8"/>